<evidence type="ECO:0000313" key="5">
    <source>
        <dbReference type="Proteomes" id="UP000019063"/>
    </source>
</evidence>
<dbReference type="InterPro" id="IPR025232">
    <property type="entry name" value="DUF4174"/>
</dbReference>
<sequence length="147" mass="16708">MKCLATVLFAAVFAATGTLAADGAQSDDLIQPAEGRTLEEFHWIKRPLVVFADNPADPSYVQQMQYIADREDALRERDVIVLTDTSPADRSEIRETLRPRGFMVVLVGKDGNRILRKPFPWSVRELTRSIDKQPIRQQEVRDRRAAE</sequence>
<dbReference type="RefSeq" id="WP_043843567.1">
    <property type="nucleotide sequence ID" value="NZ_AQQW01000004.1"/>
</dbReference>
<dbReference type="Proteomes" id="UP000019063">
    <property type="component" value="Unassembled WGS sequence"/>
</dbReference>
<organism evidence="4 5">
    <name type="scientific">Roseivivax marinus</name>
    <dbReference type="NCBI Taxonomy" id="1379903"/>
    <lineage>
        <taxon>Bacteria</taxon>
        <taxon>Pseudomonadati</taxon>
        <taxon>Pseudomonadota</taxon>
        <taxon>Alphaproteobacteria</taxon>
        <taxon>Rhodobacterales</taxon>
        <taxon>Roseobacteraceae</taxon>
        <taxon>Roseivivax</taxon>
    </lineage>
</organism>
<protein>
    <recommendedName>
        <fullName evidence="3">DUF4174 domain-containing protein</fullName>
    </recommendedName>
</protein>
<dbReference type="AlphaFoldDB" id="W4HLY0"/>
<feature type="domain" description="DUF4174" evidence="3">
    <location>
        <begin position="38"/>
        <end position="139"/>
    </location>
</feature>
<dbReference type="Pfam" id="PF13778">
    <property type="entry name" value="DUF4174"/>
    <property type="match status" value="1"/>
</dbReference>
<evidence type="ECO:0000259" key="3">
    <source>
        <dbReference type="Pfam" id="PF13778"/>
    </source>
</evidence>
<name>W4HLY0_9RHOB</name>
<dbReference type="eggNOG" id="ENOG5032S56">
    <property type="taxonomic scope" value="Bacteria"/>
</dbReference>
<comment type="caution">
    <text evidence="4">The sequence shown here is derived from an EMBL/GenBank/DDBJ whole genome shotgun (WGS) entry which is preliminary data.</text>
</comment>
<accession>W4HLY0</accession>
<keyword evidence="5" id="KW-1185">Reference proteome</keyword>
<dbReference type="EMBL" id="AQQW01000004">
    <property type="protein sequence ID" value="ETW13121.1"/>
    <property type="molecule type" value="Genomic_DNA"/>
</dbReference>
<dbReference type="STRING" id="1379903.ATO8_07916"/>
<dbReference type="OrthoDB" id="7362103at2"/>
<feature type="signal peptide" evidence="2">
    <location>
        <begin position="1"/>
        <end position="20"/>
    </location>
</feature>
<evidence type="ECO:0000256" key="1">
    <source>
        <dbReference type="ARBA" id="ARBA00022729"/>
    </source>
</evidence>
<evidence type="ECO:0000313" key="4">
    <source>
        <dbReference type="EMBL" id="ETW13121.1"/>
    </source>
</evidence>
<gene>
    <name evidence="4" type="ORF">ATO8_07916</name>
</gene>
<proteinExistence type="predicted"/>
<evidence type="ECO:0000256" key="2">
    <source>
        <dbReference type="SAM" id="SignalP"/>
    </source>
</evidence>
<reference evidence="4 5" key="1">
    <citation type="journal article" date="2014" name="Antonie Van Leeuwenhoek">
        <title>Roseivivax atlanticus sp. nov., isolated from surface seawater of the Atlantic Ocean.</title>
        <authorList>
            <person name="Li G."/>
            <person name="Lai Q."/>
            <person name="Liu X."/>
            <person name="Sun F."/>
            <person name="Shao Z."/>
        </authorList>
    </citation>
    <scope>NUCLEOTIDE SEQUENCE [LARGE SCALE GENOMIC DNA]</scope>
    <source>
        <strain evidence="4 5">22II-s10s</strain>
    </source>
</reference>
<feature type="chain" id="PRO_5004843203" description="DUF4174 domain-containing protein" evidence="2">
    <location>
        <begin position="21"/>
        <end position="147"/>
    </location>
</feature>
<keyword evidence="1 2" id="KW-0732">Signal</keyword>